<keyword evidence="3" id="KW-0804">Transcription</keyword>
<evidence type="ECO:0000313" key="5">
    <source>
        <dbReference type="EMBL" id="MFC1407270.1"/>
    </source>
</evidence>
<dbReference type="PANTHER" id="PTHR30154">
    <property type="entry name" value="LEUCINE-RESPONSIVE REGULATORY PROTEIN"/>
    <property type="match status" value="1"/>
</dbReference>
<dbReference type="Proteomes" id="UP001592528">
    <property type="component" value="Unassembled WGS sequence"/>
</dbReference>
<accession>A0ABV6V0M8</accession>
<dbReference type="InterPro" id="IPR011008">
    <property type="entry name" value="Dimeric_a/b-barrel"/>
</dbReference>
<feature type="domain" description="HTH asnC-type" evidence="4">
    <location>
        <begin position="9"/>
        <end position="49"/>
    </location>
</feature>
<evidence type="ECO:0000256" key="2">
    <source>
        <dbReference type="ARBA" id="ARBA00023125"/>
    </source>
</evidence>
<dbReference type="PANTHER" id="PTHR30154:SF34">
    <property type="entry name" value="TRANSCRIPTIONAL REGULATOR AZLB"/>
    <property type="match status" value="1"/>
</dbReference>
<name>A0ABV6V0M8_9ACTN</name>
<evidence type="ECO:0000259" key="4">
    <source>
        <dbReference type="Pfam" id="PF13404"/>
    </source>
</evidence>
<dbReference type="SMART" id="SM00344">
    <property type="entry name" value="HTH_ASNC"/>
    <property type="match status" value="2"/>
</dbReference>
<sequence length="367" mass="39526">MQESFSAVDEVDLALINALQVTPRASWAQLGKALAIDPATAARRWERLREVGLAWVTCVLGPALHTYFCMAYAEVACEPARLDAAGDFLARHGSVRYVYHLTGSHQLLVASSHRTPAEVSGHLAQVLAAAPGVRSYRAELRTVGFGESSRWRLRSLDAAQRGLLAGGAVDRRGGGSAGQSPPALGSEGAYQELYQLLQEDGRMPFAQLARRSGVSEPTVRRRVKLLLDQRLLRLRCEVAQSVTGWPVTAVLWATVPPEQLDVAGRALTVLPDVRVCCALTGPRNLMLVVWLRTLDELPALEARIARQHGVVVVDRAVCLRTVKQMDRLLDADGRAVGFAPALLAPAAAQQGAEQEMGDTGLSPADPA</sequence>
<proteinExistence type="predicted"/>
<dbReference type="InterPro" id="IPR036390">
    <property type="entry name" value="WH_DNA-bd_sf"/>
</dbReference>
<dbReference type="PRINTS" id="PR00033">
    <property type="entry name" value="HTHASNC"/>
</dbReference>
<feature type="domain" description="HTH asnC-type" evidence="4">
    <location>
        <begin position="193"/>
        <end position="226"/>
    </location>
</feature>
<protein>
    <submittedName>
        <fullName evidence="5">Lrp/AsnC family transcriptional regulator</fullName>
    </submittedName>
</protein>
<dbReference type="EMBL" id="JBHEZZ010000041">
    <property type="protein sequence ID" value="MFC1407270.1"/>
    <property type="molecule type" value="Genomic_DNA"/>
</dbReference>
<keyword evidence="2" id="KW-0238">DNA-binding</keyword>
<evidence type="ECO:0000256" key="1">
    <source>
        <dbReference type="ARBA" id="ARBA00023015"/>
    </source>
</evidence>
<evidence type="ECO:0000256" key="3">
    <source>
        <dbReference type="ARBA" id="ARBA00023163"/>
    </source>
</evidence>
<dbReference type="Gene3D" id="1.10.10.10">
    <property type="entry name" value="Winged helix-like DNA-binding domain superfamily/Winged helix DNA-binding domain"/>
    <property type="match status" value="2"/>
</dbReference>
<organism evidence="5 6">
    <name type="scientific">Streptacidiphilus cavernicola</name>
    <dbReference type="NCBI Taxonomy" id="3342716"/>
    <lineage>
        <taxon>Bacteria</taxon>
        <taxon>Bacillati</taxon>
        <taxon>Actinomycetota</taxon>
        <taxon>Actinomycetes</taxon>
        <taxon>Kitasatosporales</taxon>
        <taxon>Streptomycetaceae</taxon>
        <taxon>Streptacidiphilus</taxon>
    </lineage>
</organism>
<dbReference type="InterPro" id="IPR000485">
    <property type="entry name" value="AsnC-type_HTH_dom"/>
</dbReference>
<dbReference type="InterPro" id="IPR036388">
    <property type="entry name" value="WH-like_DNA-bd_sf"/>
</dbReference>
<gene>
    <name evidence="5" type="ORF">ACEZDJ_38905</name>
</gene>
<keyword evidence="1" id="KW-0805">Transcription regulation</keyword>
<keyword evidence="6" id="KW-1185">Reference proteome</keyword>
<dbReference type="RefSeq" id="WP_063757712.1">
    <property type="nucleotide sequence ID" value="NZ_JBHEZZ010000041.1"/>
</dbReference>
<reference evidence="5 6" key="1">
    <citation type="submission" date="2024-09" db="EMBL/GenBank/DDBJ databases">
        <authorList>
            <person name="Lee S.D."/>
        </authorList>
    </citation>
    <scope>NUCLEOTIDE SEQUENCE [LARGE SCALE GENOMIC DNA]</scope>
    <source>
        <strain evidence="5 6">N1-5</strain>
    </source>
</reference>
<comment type="caution">
    <text evidence="5">The sequence shown here is derived from an EMBL/GenBank/DDBJ whole genome shotgun (WGS) entry which is preliminary data.</text>
</comment>
<dbReference type="SUPFAM" id="SSF46785">
    <property type="entry name" value="Winged helix' DNA-binding domain"/>
    <property type="match status" value="2"/>
</dbReference>
<dbReference type="InterPro" id="IPR019888">
    <property type="entry name" value="Tscrpt_reg_AsnC-like"/>
</dbReference>
<evidence type="ECO:0000313" key="6">
    <source>
        <dbReference type="Proteomes" id="UP001592528"/>
    </source>
</evidence>
<dbReference type="Pfam" id="PF13404">
    <property type="entry name" value="HTH_AsnC-type"/>
    <property type="match status" value="2"/>
</dbReference>
<dbReference type="SUPFAM" id="SSF54909">
    <property type="entry name" value="Dimeric alpha+beta barrel"/>
    <property type="match status" value="2"/>
</dbReference>
<dbReference type="Gene3D" id="3.30.70.920">
    <property type="match status" value="2"/>
</dbReference>